<evidence type="ECO:0008006" key="4">
    <source>
        <dbReference type="Google" id="ProtNLM"/>
    </source>
</evidence>
<organism evidence="3">
    <name type="scientific">viral metagenome</name>
    <dbReference type="NCBI Taxonomy" id="1070528"/>
    <lineage>
        <taxon>unclassified sequences</taxon>
        <taxon>metagenomes</taxon>
        <taxon>organismal metagenomes</taxon>
    </lineage>
</organism>
<dbReference type="AlphaFoldDB" id="A0A6C0E5S9"/>
<name>A0A6C0E5S9_9ZZZZ</name>
<dbReference type="EMBL" id="MN739733">
    <property type="protein sequence ID" value="QHT23629.1"/>
    <property type="molecule type" value="Genomic_DNA"/>
</dbReference>
<dbReference type="SMART" id="SM00485">
    <property type="entry name" value="XPGN"/>
    <property type="match status" value="1"/>
</dbReference>
<accession>A0A6C0E5S9</accession>
<dbReference type="InterPro" id="IPR029060">
    <property type="entry name" value="PIN-like_dom_sf"/>
</dbReference>
<evidence type="ECO:0000313" key="3">
    <source>
        <dbReference type="EMBL" id="QHT23629.1"/>
    </source>
</evidence>
<protein>
    <recommendedName>
        <fullName evidence="4">XPG N-terminal domain-containing protein</fullName>
    </recommendedName>
</protein>
<dbReference type="InterPro" id="IPR006086">
    <property type="entry name" value="XPG-I_dom"/>
</dbReference>
<dbReference type="SMART" id="SM00484">
    <property type="entry name" value="XPGI"/>
    <property type="match status" value="1"/>
</dbReference>
<dbReference type="GO" id="GO:0004518">
    <property type="term" value="F:nuclease activity"/>
    <property type="evidence" value="ECO:0007669"/>
    <property type="project" value="InterPro"/>
</dbReference>
<dbReference type="SUPFAM" id="SSF88723">
    <property type="entry name" value="PIN domain-like"/>
    <property type="match status" value="1"/>
</dbReference>
<dbReference type="Pfam" id="PF00752">
    <property type="entry name" value="XPG_N"/>
    <property type="match status" value="1"/>
</dbReference>
<reference evidence="3" key="1">
    <citation type="journal article" date="2020" name="Nature">
        <title>Giant virus diversity and host interactions through global metagenomics.</title>
        <authorList>
            <person name="Schulz F."/>
            <person name="Roux S."/>
            <person name="Paez-Espino D."/>
            <person name="Jungbluth S."/>
            <person name="Walsh D.A."/>
            <person name="Denef V.J."/>
            <person name="McMahon K.D."/>
            <person name="Konstantinidis K.T."/>
            <person name="Eloe-Fadrosh E.A."/>
            <person name="Kyrpides N.C."/>
            <person name="Woyke T."/>
        </authorList>
    </citation>
    <scope>NUCLEOTIDE SEQUENCE</scope>
    <source>
        <strain evidence="3">GVMAG-M-3300023179-116</strain>
    </source>
</reference>
<dbReference type="Pfam" id="PF00867">
    <property type="entry name" value="XPG_I"/>
    <property type="match status" value="1"/>
</dbReference>
<dbReference type="Gene3D" id="3.40.50.1010">
    <property type="entry name" value="5'-nuclease"/>
    <property type="match status" value="1"/>
</dbReference>
<feature type="domain" description="XPG N-terminal" evidence="2">
    <location>
        <begin position="1"/>
        <end position="94"/>
    </location>
</feature>
<dbReference type="PRINTS" id="PR00853">
    <property type="entry name" value="XPGRADSUPER"/>
</dbReference>
<dbReference type="PANTHER" id="PTHR11081">
    <property type="entry name" value="FLAP ENDONUCLEASE FAMILY MEMBER"/>
    <property type="match status" value="1"/>
</dbReference>
<evidence type="ECO:0000259" key="1">
    <source>
        <dbReference type="SMART" id="SM00484"/>
    </source>
</evidence>
<feature type="domain" description="XPG-I" evidence="1">
    <location>
        <begin position="145"/>
        <end position="214"/>
    </location>
</feature>
<proteinExistence type="predicted"/>
<dbReference type="InterPro" id="IPR006084">
    <property type="entry name" value="XPG/Rad2"/>
</dbReference>
<evidence type="ECO:0000259" key="2">
    <source>
        <dbReference type="SMART" id="SM00485"/>
    </source>
</evidence>
<dbReference type="InterPro" id="IPR006085">
    <property type="entry name" value="XPG_DNA_repair_N"/>
</dbReference>
<sequence>MGVKLLNKFLQEHCKSRDSIYSIHMSDLHGKCIVIDVSIYLYKYESDNTLIESIYTMISIFRHYNITPIFIFDGVAPTEKKELIESRLQKKRVAENEYYKLKKMSHVSSVTTFEKNVIEEQMNSLKKKFVYMNKIKINKIKQLFDYYGVTYIDAPGEADQLCAWLVINQFAWACLSDDTDLFVYGCNRVLRYFSLANHTAVLYDYNNILKELKLDHDAFKEICVLSGTDYGEGVGDGPLNIIKIMQLYKNYSSCKVDISFCDWISVNSNIQINRDLLAKIKGMFDITKLDMSWLDGLTELDGLYMDMGMGMGVSNKKIEKSELYNLLKEDGFLFPSRNLIKSN</sequence>